<dbReference type="InterPro" id="IPR009827">
    <property type="entry name" value="MatC_N"/>
</dbReference>
<feature type="transmembrane region" description="Helical" evidence="5">
    <location>
        <begin position="411"/>
        <end position="435"/>
    </location>
</feature>
<evidence type="ECO:0000256" key="3">
    <source>
        <dbReference type="ARBA" id="ARBA00022989"/>
    </source>
</evidence>
<dbReference type="EMBL" id="CAAQRO010000010">
    <property type="protein sequence ID" value="VMC97350.1"/>
    <property type="molecule type" value="Genomic_DNA"/>
</dbReference>
<feature type="transmembrane region" description="Helical" evidence="5">
    <location>
        <begin position="24"/>
        <end position="43"/>
    </location>
</feature>
<dbReference type="Proteomes" id="UP000312530">
    <property type="component" value="Unassembled WGS sequence"/>
</dbReference>
<sequence>MIHLIMISAIALAIGIGYRTKINIGLLAIAFSYLIATTLMGLSPKELLHFWPTSLFFTIFSVSLFYNVATTNGTLDVLAQHILYRTRTHPNALYMILYLMATLLSALGAGFFTTMAVCCPLAITLCQKADKHPLIGAQAVNWGASGGANLITSSSGIVFQGLFKQMGWEEQAFSLGNHIFIVSIIYPLIVLLLLSCYSHYSKGRTNSSLTIDQPPLLSKVQRQTTLLMISSMVLVWLFPLLHLIFPNIAWIATYRKTFDIGFVSILMVCLALRLKLGKQEAILAKVPWATIIMLCGMSLLMSLAVKSGLVTLIGHLMTTSIPHFWLPLFFCVIAGVMSLFSSTLSVVAPALFPIIAIISAQNPQIDIHLLTTATVIGALSTNISPFSSAGSLIQLSLPNIEERGLAFKKQIILGVPISLSLGLLTTWILILLASLS</sequence>
<evidence type="ECO:0000256" key="1">
    <source>
        <dbReference type="ARBA" id="ARBA00004141"/>
    </source>
</evidence>
<dbReference type="RefSeq" id="WP_016399067.1">
    <property type="nucleotide sequence ID" value="NZ_CGXP01000074.1"/>
</dbReference>
<dbReference type="GO" id="GO:0005886">
    <property type="term" value="C:plasma membrane"/>
    <property type="evidence" value="ECO:0007669"/>
    <property type="project" value="TreeGrafter"/>
</dbReference>
<name>A0A064C466_STREE</name>
<evidence type="ECO:0000313" key="10">
    <source>
        <dbReference type="EMBL" id="VRI35735.1"/>
    </source>
</evidence>
<feature type="transmembrane region" description="Helical" evidence="5">
    <location>
        <begin position="226"/>
        <end position="245"/>
    </location>
</feature>
<evidence type="ECO:0000259" key="6">
    <source>
        <dbReference type="Pfam" id="PF07158"/>
    </source>
</evidence>
<evidence type="ECO:0000313" key="9">
    <source>
        <dbReference type="EMBL" id="VOG88949.1"/>
    </source>
</evidence>
<dbReference type="Proteomes" id="UP000304540">
    <property type="component" value="Unassembled WGS sequence"/>
</dbReference>
<dbReference type="AlphaFoldDB" id="A0A064C466"/>
<dbReference type="Proteomes" id="UP000311381">
    <property type="component" value="Unassembled WGS sequence"/>
</dbReference>
<gene>
    <name evidence="7" type="ORF">ERS096071_00845</name>
    <name evidence="8" type="ORF">SAMEA2627268_01507</name>
    <name evidence="9" type="ORF">SAMEA2696453_02193</name>
    <name evidence="10" type="ORF">SAMEA3381574_01070</name>
</gene>
<dbReference type="Proteomes" id="UP000045541">
    <property type="component" value="Unassembled WGS sequence"/>
</dbReference>
<dbReference type="EMBL" id="CAAULE010000032">
    <property type="protein sequence ID" value="VOG88949.1"/>
    <property type="molecule type" value="Genomic_DNA"/>
</dbReference>
<keyword evidence="2 5" id="KW-0812">Transmembrane</keyword>
<proteinExistence type="predicted"/>
<feature type="transmembrane region" description="Helical" evidence="5">
    <location>
        <begin position="175"/>
        <end position="194"/>
    </location>
</feature>
<feature type="domain" description="Dicarboxylate carrier MatC N-terminal" evidence="6">
    <location>
        <begin position="2"/>
        <end position="148"/>
    </location>
</feature>
<evidence type="ECO:0000313" key="8">
    <source>
        <dbReference type="EMBL" id="VMC97350.1"/>
    </source>
</evidence>
<feature type="transmembrane region" description="Helical" evidence="5">
    <location>
        <begin position="96"/>
        <end position="123"/>
    </location>
</feature>
<evidence type="ECO:0000313" key="11">
    <source>
        <dbReference type="Proteomes" id="UP000045541"/>
    </source>
</evidence>
<feature type="transmembrane region" description="Helical" evidence="5">
    <location>
        <begin position="325"/>
        <end position="358"/>
    </location>
</feature>
<reference evidence="7 11" key="1">
    <citation type="submission" date="2015-03" db="EMBL/GenBank/DDBJ databases">
        <authorList>
            <consortium name="Pathogen Informatics"/>
            <person name="Murphy D."/>
        </authorList>
    </citation>
    <scope>NUCLEOTIDE SEQUENCE [LARGE SCALE GENOMIC DNA]</scope>
    <source>
        <strain evidence="7 11">0310</strain>
    </source>
</reference>
<dbReference type="GO" id="GO:0005315">
    <property type="term" value="F:phosphate transmembrane transporter activity"/>
    <property type="evidence" value="ECO:0007669"/>
    <property type="project" value="TreeGrafter"/>
</dbReference>
<evidence type="ECO:0000313" key="13">
    <source>
        <dbReference type="Proteomes" id="UP000311381"/>
    </source>
</evidence>
<evidence type="ECO:0000256" key="2">
    <source>
        <dbReference type="ARBA" id="ARBA00022692"/>
    </source>
</evidence>
<dbReference type="EMBL" id="CMWB01000011">
    <property type="protein sequence ID" value="CKJ07195.1"/>
    <property type="molecule type" value="Genomic_DNA"/>
</dbReference>
<evidence type="ECO:0000256" key="5">
    <source>
        <dbReference type="SAM" id="Phobius"/>
    </source>
</evidence>
<dbReference type="PANTHER" id="PTHR10283">
    <property type="entry name" value="SOLUTE CARRIER FAMILY 13 MEMBER"/>
    <property type="match status" value="1"/>
</dbReference>
<protein>
    <submittedName>
        <fullName evidence="7">Membrane protein</fullName>
    </submittedName>
</protein>
<evidence type="ECO:0000313" key="14">
    <source>
        <dbReference type="Proteomes" id="UP000312530"/>
    </source>
</evidence>
<feature type="transmembrane region" description="Helical" evidence="5">
    <location>
        <begin position="257"/>
        <end position="274"/>
    </location>
</feature>
<dbReference type="Pfam" id="PF07158">
    <property type="entry name" value="MatC_N"/>
    <property type="match status" value="1"/>
</dbReference>
<keyword evidence="4 5" id="KW-0472">Membrane</keyword>
<evidence type="ECO:0000313" key="7">
    <source>
        <dbReference type="EMBL" id="CKJ07195.1"/>
    </source>
</evidence>
<evidence type="ECO:0000313" key="12">
    <source>
        <dbReference type="Proteomes" id="UP000304540"/>
    </source>
</evidence>
<dbReference type="EMBL" id="CABABW010000007">
    <property type="protein sequence ID" value="VRI35735.1"/>
    <property type="molecule type" value="Genomic_DNA"/>
</dbReference>
<organism evidence="7 11">
    <name type="scientific">Streptococcus pneumoniae</name>
    <dbReference type="NCBI Taxonomy" id="1313"/>
    <lineage>
        <taxon>Bacteria</taxon>
        <taxon>Bacillati</taxon>
        <taxon>Bacillota</taxon>
        <taxon>Bacilli</taxon>
        <taxon>Lactobacillales</taxon>
        <taxon>Streptococcaceae</taxon>
        <taxon>Streptococcus</taxon>
    </lineage>
</organism>
<keyword evidence="3 5" id="KW-1133">Transmembrane helix</keyword>
<accession>A0A064C466</accession>
<feature type="transmembrane region" description="Helical" evidence="5">
    <location>
        <begin position="286"/>
        <end position="305"/>
    </location>
</feature>
<feature type="transmembrane region" description="Helical" evidence="5">
    <location>
        <begin position="55"/>
        <end position="75"/>
    </location>
</feature>
<evidence type="ECO:0000256" key="4">
    <source>
        <dbReference type="ARBA" id="ARBA00023136"/>
    </source>
</evidence>
<comment type="subcellular location">
    <subcellularLocation>
        <location evidence="1">Membrane</location>
        <topology evidence="1">Multi-pass membrane protein</topology>
    </subcellularLocation>
</comment>
<reference evidence="12 13" key="2">
    <citation type="submission" date="2019-04" db="EMBL/GenBank/DDBJ databases">
        <authorList>
            <consortium name="Pathogen Informatics"/>
        </authorList>
    </citation>
    <scope>NUCLEOTIDE SEQUENCE [LARGE SCALE GENOMIC DNA]</scope>
    <source>
        <strain evidence="10 12">GPSC232</strain>
        <strain evidence="13 14">GPSC47</strain>
    </source>
</reference>
<dbReference type="PANTHER" id="PTHR10283:SF92">
    <property type="entry name" value="LOW-AFFINITY PHOSPHATE TRANSPORTER PHO91"/>
    <property type="match status" value="1"/>
</dbReference>